<reference evidence="1 2" key="1">
    <citation type="submission" date="2022-05" db="EMBL/GenBank/DDBJ databases">
        <authorList>
            <consortium name="Genoscope - CEA"/>
            <person name="William W."/>
        </authorList>
    </citation>
    <scope>NUCLEOTIDE SEQUENCE [LARGE SCALE GENOMIC DNA]</scope>
</reference>
<organism evidence="1 2">
    <name type="scientific">Porites lobata</name>
    <dbReference type="NCBI Taxonomy" id="104759"/>
    <lineage>
        <taxon>Eukaryota</taxon>
        <taxon>Metazoa</taxon>
        <taxon>Cnidaria</taxon>
        <taxon>Anthozoa</taxon>
        <taxon>Hexacorallia</taxon>
        <taxon>Scleractinia</taxon>
        <taxon>Fungiina</taxon>
        <taxon>Poritidae</taxon>
        <taxon>Porites</taxon>
    </lineage>
</organism>
<dbReference type="InterPro" id="IPR043313">
    <property type="entry name" value="LRMDA"/>
</dbReference>
<proteinExistence type="predicted"/>
<sequence length="286" mass="33226">MNSISWPDPSDPGRISLAYRDLSELPEGWHKKLSFGDITALDLSHNNLSDFKFLRDTDNLNTLILDYNNLTSHVKFPVIGSLHILWVNHNKITNLSAFIETVAMCFPNLKYFSMMNNEAAPSYFNGGTYHQYKDYRCYVISHLPSLVMLDDHAITAEEREEARKVYGNRRVSGSSRRASKKHKEKVRLLKSLKVNMDDSVEHCFESVKHPREMEIIILKAHKWYNRSGSYSLCMYQLKCEQKFCKSHSRAPCEKSFLLCYVIHFCNCILRETHIFPPLTIVPLELN</sequence>
<gene>
    <name evidence="1" type="ORF">PLOB_00042190</name>
</gene>
<evidence type="ECO:0000313" key="1">
    <source>
        <dbReference type="EMBL" id="CAH3142178.1"/>
    </source>
</evidence>
<name>A0ABN8PEV0_9CNID</name>
<comment type="caution">
    <text evidence="1">The sequence shown here is derived from an EMBL/GenBank/DDBJ whole genome shotgun (WGS) entry which is preliminary data.</text>
</comment>
<protein>
    <submittedName>
        <fullName evidence="1">Uncharacterized protein</fullName>
    </submittedName>
</protein>
<dbReference type="SUPFAM" id="SSF52058">
    <property type="entry name" value="L domain-like"/>
    <property type="match status" value="1"/>
</dbReference>
<dbReference type="EMBL" id="CALNXK010000068">
    <property type="protein sequence ID" value="CAH3142178.1"/>
    <property type="molecule type" value="Genomic_DNA"/>
</dbReference>
<dbReference type="PANTHER" id="PTHR46282:SF1">
    <property type="entry name" value="LEUCINE-RICH REPEAT-CONTAINING PROTEIN 72-LIKE"/>
    <property type="match status" value="1"/>
</dbReference>
<keyword evidence="2" id="KW-1185">Reference proteome</keyword>
<dbReference type="InterPro" id="IPR032675">
    <property type="entry name" value="LRR_dom_sf"/>
</dbReference>
<dbReference type="Gene3D" id="3.80.10.10">
    <property type="entry name" value="Ribonuclease Inhibitor"/>
    <property type="match status" value="1"/>
</dbReference>
<dbReference type="Proteomes" id="UP001159405">
    <property type="component" value="Unassembled WGS sequence"/>
</dbReference>
<accession>A0ABN8PEV0</accession>
<dbReference type="PANTHER" id="PTHR46282">
    <property type="entry name" value="LEUCINE-RICH MELANOCYTE DIFFERENTIATION-ASSOCIATED PROTEIN"/>
    <property type="match status" value="1"/>
</dbReference>
<evidence type="ECO:0000313" key="2">
    <source>
        <dbReference type="Proteomes" id="UP001159405"/>
    </source>
</evidence>